<keyword evidence="3" id="KW-1185">Reference proteome</keyword>
<dbReference type="InterPro" id="IPR046715">
    <property type="entry name" value="DUF6607"/>
</dbReference>
<evidence type="ECO:0000256" key="1">
    <source>
        <dbReference type="SAM" id="SignalP"/>
    </source>
</evidence>
<dbReference type="RefSeq" id="WP_341671860.1">
    <property type="nucleotide sequence ID" value="NZ_JBBYHV010000001.1"/>
</dbReference>
<proteinExistence type="predicted"/>
<reference evidence="2 3" key="1">
    <citation type="submission" date="2024-04" db="EMBL/GenBank/DDBJ databases">
        <title>Aurantiacibacter sp. DGU6 16S ribosomal RNA gene Genome sequencing and assembly.</title>
        <authorList>
            <person name="Park S."/>
        </authorList>
    </citation>
    <scope>NUCLEOTIDE SEQUENCE [LARGE SCALE GENOMIC DNA]</scope>
    <source>
        <strain evidence="2 3">DGU6</strain>
    </source>
</reference>
<feature type="chain" id="PRO_5046748976" evidence="1">
    <location>
        <begin position="26"/>
        <end position="337"/>
    </location>
</feature>
<evidence type="ECO:0000313" key="2">
    <source>
        <dbReference type="EMBL" id="MEL1249329.1"/>
    </source>
</evidence>
<organism evidence="2 3">
    <name type="scientific">Aurantiacibacter gilvus</name>
    <dbReference type="NCBI Taxonomy" id="3139141"/>
    <lineage>
        <taxon>Bacteria</taxon>
        <taxon>Pseudomonadati</taxon>
        <taxon>Pseudomonadota</taxon>
        <taxon>Alphaproteobacteria</taxon>
        <taxon>Sphingomonadales</taxon>
        <taxon>Erythrobacteraceae</taxon>
        <taxon>Aurantiacibacter</taxon>
    </lineage>
</organism>
<evidence type="ECO:0000313" key="3">
    <source>
        <dbReference type="Proteomes" id="UP001497045"/>
    </source>
</evidence>
<feature type="signal peptide" evidence="1">
    <location>
        <begin position="1"/>
        <end position="25"/>
    </location>
</feature>
<dbReference type="Pfam" id="PF20311">
    <property type="entry name" value="DUF6607"/>
    <property type="match status" value="1"/>
</dbReference>
<protein>
    <submittedName>
        <fullName evidence="2">DUF6607 family protein</fullName>
    </submittedName>
</protein>
<gene>
    <name evidence="2" type="ORF">AAEO60_01450</name>
</gene>
<dbReference type="Proteomes" id="UP001497045">
    <property type="component" value="Unassembled WGS sequence"/>
</dbReference>
<keyword evidence="1" id="KW-0732">Signal</keyword>
<dbReference type="EMBL" id="JBBYHV010000001">
    <property type="protein sequence ID" value="MEL1249329.1"/>
    <property type="molecule type" value="Genomic_DNA"/>
</dbReference>
<name>A0ABU9IA88_9SPHN</name>
<accession>A0ABU9IA88</accession>
<sequence>MNTKTITLLGAAMLGLAATSTPALADGPIADRGEAAESASFESDRAAILAMAGDYRVRFDMQESTPWLEGYEPLERKISGGYESVRVIEDTGDLIVLQHLLVVGAEGEEFVIKHWRQDWQYEPEAVLTYAGPDHWVMTEVPERMRNGRWSQTVYQVDDSPRYAGWGQWEVTNGVPRWRSNWTDRPLARRDAVRDPIYDRYAAINRHQLTPTGWIHWQDNTKMMPAADGSGELVPVVQEYVLNTYDRFDGYNTGAADAYWADTQGYWAAVRAQWDEVIDTTGGIVIEEEAQTGTVISGRLLEIANEIRDGEVTEAQAIAEARDLIGGATANATMSVRD</sequence>
<comment type="caution">
    <text evidence="2">The sequence shown here is derived from an EMBL/GenBank/DDBJ whole genome shotgun (WGS) entry which is preliminary data.</text>
</comment>